<keyword evidence="2" id="KW-0645">Protease</keyword>
<keyword evidence="4" id="KW-0378">Hydrolase</keyword>
<evidence type="ECO:0000313" key="9">
    <source>
        <dbReference type="EMBL" id="KAG6381625.1"/>
    </source>
</evidence>
<dbReference type="CDD" id="cd05674">
    <property type="entry name" value="M20_yscS"/>
    <property type="match status" value="1"/>
</dbReference>
<feature type="binding site" evidence="7">
    <location>
        <position position="245"/>
    </location>
    <ligand>
        <name>Zn(2+)</name>
        <dbReference type="ChEBI" id="CHEBI:29105"/>
        <label>1</label>
    </ligand>
</feature>
<feature type="binding site" evidence="7">
    <location>
        <position position="175"/>
    </location>
    <ligand>
        <name>Zn(2+)</name>
        <dbReference type="ChEBI" id="CHEBI:29105"/>
        <label>2</label>
    </ligand>
</feature>
<feature type="active site" evidence="6">
    <location>
        <position position="177"/>
    </location>
</feature>
<dbReference type="EMBL" id="JAGFBS010000001">
    <property type="protein sequence ID" value="KAG6381625.1"/>
    <property type="molecule type" value="Genomic_DNA"/>
</dbReference>
<dbReference type="GO" id="GO:0000328">
    <property type="term" value="C:fungal-type vacuole lumen"/>
    <property type="evidence" value="ECO:0007669"/>
    <property type="project" value="TreeGrafter"/>
</dbReference>
<dbReference type="OrthoDB" id="3064516at2759"/>
<dbReference type="Pfam" id="PF01546">
    <property type="entry name" value="Peptidase_M20"/>
    <property type="match status" value="1"/>
</dbReference>
<dbReference type="InterPro" id="IPR002933">
    <property type="entry name" value="Peptidase_M20"/>
</dbReference>
<keyword evidence="5 7" id="KW-0862">Zinc</keyword>
<reference evidence="9" key="1">
    <citation type="submission" date="2021-03" db="EMBL/GenBank/DDBJ databases">
        <title>Evolutionary innovations through gain and loss of genes in the ectomycorrhizal Boletales.</title>
        <authorList>
            <person name="Wu G."/>
            <person name="Miyauchi S."/>
            <person name="Morin E."/>
            <person name="Yang Z.-L."/>
            <person name="Xu J."/>
            <person name="Martin F.M."/>
        </authorList>
    </citation>
    <scope>NUCLEOTIDE SEQUENCE</scope>
    <source>
        <strain evidence="9">BR01</strain>
    </source>
</reference>
<name>A0A8I2YZC6_9AGAM</name>
<dbReference type="GO" id="GO:0046872">
    <property type="term" value="F:metal ion binding"/>
    <property type="evidence" value="ECO:0007669"/>
    <property type="project" value="UniProtKB-KW"/>
</dbReference>
<evidence type="ECO:0000313" key="10">
    <source>
        <dbReference type="Proteomes" id="UP000683000"/>
    </source>
</evidence>
<dbReference type="PANTHER" id="PTHR45962:SF1">
    <property type="entry name" value="N-FATTY-ACYL-AMINO ACID SYNTHASE_HYDROLASE PM20D1"/>
    <property type="match status" value="1"/>
</dbReference>
<keyword evidence="3 7" id="KW-0479">Metal-binding</keyword>
<dbReference type="Gene3D" id="3.40.630.10">
    <property type="entry name" value="Zn peptidases"/>
    <property type="match status" value="1"/>
</dbReference>
<dbReference type="Pfam" id="PF07687">
    <property type="entry name" value="M20_dimer"/>
    <property type="match status" value="1"/>
</dbReference>
<dbReference type="Proteomes" id="UP000683000">
    <property type="component" value="Unassembled WGS sequence"/>
</dbReference>
<dbReference type="SUPFAM" id="SSF53187">
    <property type="entry name" value="Zn-dependent exopeptidases"/>
    <property type="match status" value="1"/>
</dbReference>
<sequence>MSMPQSKVTEELPGLTPRQKTSIVSSSRATKTTLLAFAALVITFFARGQLWHCIQSSSINTAKVDLCPQAPELTPVKNNVLWEKLTENYGTEAFRLKAVDWLSGAIQIPTESYDQMDPVGVDPRWEKFAAFHDYLAKAFPLVHSTLELTKVNTYGLIFVWKGSDTTLKPLLLAAHQDVVPVEPTTYDSWAHPPFSGHFDGKLIWGRGSLDDKSGLIGILSAMETMLANGYQPARTVVLASGFDEESGGTYGAQTLATELLEMFGENGYAMLLDEGAGYGEQYGQVIATPGTAEKGTVDVMIEVTTPGGHSSLPPPHTSIGLLAEFLVAIEKNPFDVHLARGSPIYKNYQCVARHAPAVPNALRKNIIDAEHSETALRSAEKELFRDGRIKNLVGTTQAIDLVHGGVKVNALPERGYAVINHRISVESSLAVTLDHDATLVKSLAQEYNLSYAAFDADMDGDVNAPGRGKVTLSKAFGSGLEPAPITPTGEDAGPYRLLSGSIKAAYNSHRGISGNEHIVVSPGMMSGNTGGSLVWNEVLADERDADTKFYWKLTPHIFRYGHTDGAVGGTLLPGVHTVNEAMPASNFVEIIRFFTVLILNADESVLV</sequence>
<feature type="active site" description="Proton acceptor" evidence="6">
    <location>
        <position position="244"/>
    </location>
</feature>
<feature type="binding site" evidence="7">
    <location>
        <position position="210"/>
    </location>
    <ligand>
        <name>Zn(2+)</name>
        <dbReference type="ChEBI" id="CHEBI:29105"/>
        <label>2</label>
    </ligand>
</feature>
<comment type="caution">
    <text evidence="9">The sequence shown here is derived from an EMBL/GenBank/DDBJ whole genome shotgun (WGS) entry which is preliminary data.</text>
</comment>
<evidence type="ECO:0000256" key="2">
    <source>
        <dbReference type="ARBA" id="ARBA00022670"/>
    </source>
</evidence>
<dbReference type="PROSITE" id="PS00758">
    <property type="entry name" value="ARGE_DAPE_CPG2_1"/>
    <property type="match status" value="1"/>
</dbReference>
<proteinExistence type="inferred from homology"/>
<dbReference type="InterPro" id="IPR036264">
    <property type="entry name" value="Bact_exopeptidase_dim_dom"/>
</dbReference>
<protein>
    <recommendedName>
        <fullName evidence="8">Peptidase M20 dimerisation domain-containing protein</fullName>
    </recommendedName>
</protein>
<dbReference type="InterPro" id="IPR017141">
    <property type="entry name" value="Pept_M20_carboxypep"/>
</dbReference>
<gene>
    <name evidence="9" type="ORF">JVT61DRAFT_224</name>
</gene>
<dbReference type="InterPro" id="IPR047177">
    <property type="entry name" value="Pept_M20A"/>
</dbReference>
<dbReference type="GO" id="GO:0051603">
    <property type="term" value="P:proteolysis involved in protein catabolic process"/>
    <property type="evidence" value="ECO:0007669"/>
    <property type="project" value="TreeGrafter"/>
</dbReference>
<evidence type="ECO:0000256" key="1">
    <source>
        <dbReference type="ARBA" id="ARBA00006247"/>
    </source>
</evidence>
<evidence type="ECO:0000256" key="5">
    <source>
        <dbReference type="ARBA" id="ARBA00022833"/>
    </source>
</evidence>
<feature type="binding site" evidence="7">
    <location>
        <position position="273"/>
    </location>
    <ligand>
        <name>Zn(2+)</name>
        <dbReference type="ChEBI" id="CHEBI:29105"/>
        <label>2</label>
    </ligand>
</feature>
<evidence type="ECO:0000259" key="8">
    <source>
        <dbReference type="Pfam" id="PF07687"/>
    </source>
</evidence>
<dbReference type="GO" id="GO:0004181">
    <property type="term" value="F:metallocarboxypeptidase activity"/>
    <property type="evidence" value="ECO:0007669"/>
    <property type="project" value="InterPro"/>
</dbReference>
<evidence type="ECO:0000256" key="3">
    <source>
        <dbReference type="ARBA" id="ARBA00022723"/>
    </source>
</evidence>
<feature type="domain" description="Peptidase M20 dimerisation" evidence="8">
    <location>
        <begin position="292"/>
        <end position="444"/>
    </location>
</feature>
<feature type="binding site" evidence="7">
    <location>
        <position position="576"/>
    </location>
    <ligand>
        <name>Zn(2+)</name>
        <dbReference type="ChEBI" id="CHEBI:29105"/>
        <label>1</label>
    </ligand>
</feature>
<feature type="binding site" evidence="7">
    <location>
        <position position="210"/>
    </location>
    <ligand>
        <name>Zn(2+)</name>
        <dbReference type="ChEBI" id="CHEBI:29105"/>
        <label>1</label>
    </ligand>
</feature>
<evidence type="ECO:0000256" key="6">
    <source>
        <dbReference type="PIRSR" id="PIRSR037217-1"/>
    </source>
</evidence>
<dbReference type="SUPFAM" id="SSF55031">
    <property type="entry name" value="Bacterial exopeptidase dimerisation domain"/>
    <property type="match status" value="1"/>
</dbReference>
<dbReference type="PANTHER" id="PTHR45962">
    <property type="entry name" value="N-FATTY-ACYL-AMINO ACID SYNTHASE/HYDROLASE PM20D1"/>
    <property type="match status" value="1"/>
</dbReference>
<dbReference type="PIRSF" id="PIRSF037217">
    <property type="entry name" value="Carboxypeptidase_S"/>
    <property type="match status" value="1"/>
</dbReference>
<keyword evidence="10" id="KW-1185">Reference proteome</keyword>
<evidence type="ECO:0000256" key="7">
    <source>
        <dbReference type="PIRSR" id="PIRSR037217-2"/>
    </source>
</evidence>
<comment type="similarity">
    <text evidence="1">Belongs to the peptidase M20A family.</text>
</comment>
<organism evidence="9 10">
    <name type="scientific">Boletus reticuloceps</name>
    <dbReference type="NCBI Taxonomy" id="495285"/>
    <lineage>
        <taxon>Eukaryota</taxon>
        <taxon>Fungi</taxon>
        <taxon>Dikarya</taxon>
        <taxon>Basidiomycota</taxon>
        <taxon>Agaricomycotina</taxon>
        <taxon>Agaricomycetes</taxon>
        <taxon>Agaricomycetidae</taxon>
        <taxon>Boletales</taxon>
        <taxon>Boletineae</taxon>
        <taxon>Boletaceae</taxon>
        <taxon>Boletoideae</taxon>
        <taxon>Boletus</taxon>
    </lineage>
</organism>
<dbReference type="InterPro" id="IPR001261">
    <property type="entry name" value="ArgE/DapE_CS"/>
</dbReference>
<evidence type="ECO:0000256" key="4">
    <source>
        <dbReference type="ARBA" id="ARBA00022801"/>
    </source>
</evidence>
<dbReference type="FunFam" id="3.40.630.10:FF:000027">
    <property type="entry name" value="N-fatty-acyl-amino acid synthase/hydrolase PM20D1"/>
    <property type="match status" value="1"/>
</dbReference>
<dbReference type="InterPro" id="IPR011650">
    <property type="entry name" value="Peptidase_M20_dimer"/>
</dbReference>
<dbReference type="AlphaFoldDB" id="A0A8I2YZC6"/>
<accession>A0A8I2YZC6</accession>